<dbReference type="SFLD" id="SFLDF00009">
    <property type="entry name" value="o-succinylbenzoate_synthase"/>
    <property type="match status" value="1"/>
</dbReference>
<feature type="domain" description="Mandelate racemase/muconate lactonizing enzyme C-terminal" evidence="6">
    <location>
        <begin position="136"/>
        <end position="228"/>
    </location>
</feature>
<dbReference type="CDD" id="cd03317">
    <property type="entry name" value="NAAAR"/>
    <property type="match status" value="1"/>
</dbReference>
<dbReference type="GO" id="GO:0046872">
    <property type="term" value="F:metal ion binding"/>
    <property type="evidence" value="ECO:0007669"/>
    <property type="project" value="UniProtKB-KW"/>
</dbReference>
<dbReference type="Pfam" id="PF02746">
    <property type="entry name" value="MR_MLE_N"/>
    <property type="match status" value="1"/>
</dbReference>
<keyword evidence="3" id="KW-0460">Magnesium</keyword>
<evidence type="ECO:0000313" key="7">
    <source>
        <dbReference type="EMBL" id="GGM67797.1"/>
    </source>
</evidence>
<dbReference type="SUPFAM" id="SSF54826">
    <property type="entry name" value="Enolase N-terminal domain-like"/>
    <property type="match status" value="1"/>
</dbReference>
<dbReference type="InterPro" id="IPR010197">
    <property type="entry name" value="OSBS/NAAAR"/>
</dbReference>
<dbReference type="InterPro" id="IPR013342">
    <property type="entry name" value="Mandelate_racemase_C"/>
</dbReference>
<evidence type="ECO:0000256" key="2">
    <source>
        <dbReference type="ARBA" id="ARBA00022723"/>
    </source>
</evidence>
<reference evidence="7" key="2">
    <citation type="submission" date="2022-09" db="EMBL/GenBank/DDBJ databases">
        <authorList>
            <person name="Sun Q."/>
            <person name="Ohkuma M."/>
        </authorList>
    </citation>
    <scope>NUCLEOTIDE SEQUENCE</scope>
    <source>
        <strain evidence="7">JCM 13583</strain>
    </source>
</reference>
<dbReference type="SFLD" id="SFLDG00180">
    <property type="entry name" value="muconate_cycloisomerase"/>
    <property type="match status" value="1"/>
</dbReference>
<organism evidence="7 8">
    <name type="scientific">Thermogymnomonas acidicola</name>
    <dbReference type="NCBI Taxonomy" id="399579"/>
    <lineage>
        <taxon>Archaea</taxon>
        <taxon>Methanobacteriati</taxon>
        <taxon>Thermoplasmatota</taxon>
        <taxon>Thermoplasmata</taxon>
        <taxon>Thermoplasmatales</taxon>
        <taxon>Thermogymnomonas</taxon>
    </lineage>
</organism>
<evidence type="ECO:0000259" key="6">
    <source>
        <dbReference type="SMART" id="SM00922"/>
    </source>
</evidence>
<dbReference type="AlphaFoldDB" id="A0AA37BPZ2"/>
<reference evidence="7" key="1">
    <citation type="journal article" date="2014" name="Int. J. Syst. Evol. Microbiol.">
        <title>Complete genome sequence of Corynebacterium casei LMG S-19264T (=DSM 44701T), isolated from a smear-ripened cheese.</title>
        <authorList>
            <consortium name="US DOE Joint Genome Institute (JGI-PGF)"/>
            <person name="Walter F."/>
            <person name="Albersmeier A."/>
            <person name="Kalinowski J."/>
            <person name="Ruckert C."/>
        </authorList>
    </citation>
    <scope>NUCLEOTIDE SEQUENCE</scope>
    <source>
        <strain evidence="7">JCM 13583</strain>
    </source>
</reference>
<dbReference type="PANTHER" id="PTHR48073">
    <property type="entry name" value="O-SUCCINYLBENZOATE SYNTHASE-RELATED"/>
    <property type="match status" value="1"/>
</dbReference>
<name>A0AA37BPZ2_9ARCH</name>
<dbReference type="Proteomes" id="UP000632195">
    <property type="component" value="Unassembled WGS sequence"/>
</dbReference>
<comment type="caution">
    <text evidence="7">The sequence shown here is derived from an EMBL/GenBank/DDBJ whole genome shotgun (WGS) entry which is preliminary data.</text>
</comment>
<comment type="cofactor">
    <cofactor evidence="1">
        <name>a divalent metal cation</name>
        <dbReference type="ChEBI" id="CHEBI:60240"/>
    </cofactor>
</comment>
<protein>
    <recommendedName>
        <fullName evidence="5">o-succinylbenzoate synthase</fullName>
        <ecNumber evidence="5">4.2.1.113</ecNumber>
    </recommendedName>
</protein>
<dbReference type="PANTHER" id="PTHR48073:SF5">
    <property type="entry name" value="O-SUCCINYLBENZOATE SYNTHASE"/>
    <property type="match status" value="1"/>
</dbReference>
<keyword evidence="2" id="KW-0479">Metal-binding</keyword>
<dbReference type="InterPro" id="IPR029017">
    <property type="entry name" value="Enolase-like_N"/>
</dbReference>
<dbReference type="InterPro" id="IPR013341">
    <property type="entry name" value="Mandelate_racemase_N_dom"/>
</dbReference>
<dbReference type="GO" id="GO:0009234">
    <property type="term" value="P:menaquinone biosynthetic process"/>
    <property type="evidence" value="ECO:0007669"/>
    <property type="project" value="InterPro"/>
</dbReference>
<dbReference type="RefSeq" id="WP_188679615.1">
    <property type="nucleotide sequence ID" value="NZ_BMNY01000001.1"/>
</dbReference>
<evidence type="ECO:0000256" key="5">
    <source>
        <dbReference type="ARBA" id="ARBA00029491"/>
    </source>
</evidence>
<evidence type="ECO:0000256" key="4">
    <source>
        <dbReference type="ARBA" id="ARBA00023239"/>
    </source>
</evidence>
<keyword evidence="8" id="KW-1185">Reference proteome</keyword>
<dbReference type="Pfam" id="PF13378">
    <property type="entry name" value="MR_MLE_C"/>
    <property type="match status" value="1"/>
</dbReference>
<accession>A0AA37BPZ2</accession>
<dbReference type="Gene3D" id="3.30.390.10">
    <property type="entry name" value="Enolase-like, N-terminal domain"/>
    <property type="match status" value="1"/>
</dbReference>
<dbReference type="GO" id="GO:0043748">
    <property type="term" value="F:O-succinylbenzoate synthase activity"/>
    <property type="evidence" value="ECO:0007669"/>
    <property type="project" value="UniProtKB-EC"/>
</dbReference>
<dbReference type="EC" id="4.2.1.113" evidence="5"/>
<evidence type="ECO:0000313" key="8">
    <source>
        <dbReference type="Proteomes" id="UP000632195"/>
    </source>
</evidence>
<dbReference type="SFLD" id="SFLDS00001">
    <property type="entry name" value="Enolase"/>
    <property type="match status" value="1"/>
</dbReference>
<dbReference type="SMART" id="SM00922">
    <property type="entry name" value="MR_MLE"/>
    <property type="match status" value="1"/>
</dbReference>
<sequence>MRLEFYKVRLPFKSPFTTSFGTEDERVGYVFTLENEGIRAFSECVTSEAPLYSYEDNDTAMHVIRKFLAPMISGLPTPDEFTARAQAIKGHNMAKAALEMLLWDYHAKAEGRPMHQYIGESKGYADVGISIGIDRPENLLKAVEAAVQRGYRRVKLKIKRGMEHQILGPVRDRFPDIVLSADANNDYTLKDLDVLRSLDRYNLVYIEQPLDHEDIIDHAKLRKEISTPICLDESITSPDKARKAFEVGAADVINIKPGRLGGFGPSLEVVRIVRENRAHCWVGGMLETGIGRAFNVAFASLRDVDYPGDTSPNDKYFERDIVLNPFSMEDGRIRPNAGPGIGVTVDMQYLRRMSVDYGYITVG</sequence>
<keyword evidence="4" id="KW-0456">Lyase</keyword>
<dbReference type="SUPFAM" id="SSF51604">
    <property type="entry name" value="Enolase C-terminal domain-like"/>
    <property type="match status" value="1"/>
</dbReference>
<dbReference type="EMBL" id="BMNY01000001">
    <property type="protein sequence ID" value="GGM67797.1"/>
    <property type="molecule type" value="Genomic_DNA"/>
</dbReference>
<gene>
    <name evidence="7" type="primary">menC</name>
    <name evidence="7" type="ORF">GCM10007108_02310</name>
</gene>
<proteinExistence type="predicted"/>
<dbReference type="InterPro" id="IPR036849">
    <property type="entry name" value="Enolase-like_C_sf"/>
</dbReference>
<dbReference type="NCBIfam" id="TIGR01928">
    <property type="entry name" value="menC_lowGC_arch"/>
    <property type="match status" value="1"/>
</dbReference>
<dbReference type="InterPro" id="IPR029065">
    <property type="entry name" value="Enolase_C-like"/>
</dbReference>
<dbReference type="GO" id="GO:0016854">
    <property type="term" value="F:racemase and epimerase activity"/>
    <property type="evidence" value="ECO:0007669"/>
    <property type="project" value="UniProtKB-ARBA"/>
</dbReference>
<evidence type="ECO:0000256" key="3">
    <source>
        <dbReference type="ARBA" id="ARBA00022842"/>
    </source>
</evidence>
<dbReference type="Gene3D" id="3.20.20.120">
    <property type="entry name" value="Enolase-like C-terminal domain"/>
    <property type="match status" value="1"/>
</dbReference>
<evidence type="ECO:0000256" key="1">
    <source>
        <dbReference type="ARBA" id="ARBA00001968"/>
    </source>
</evidence>